<dbReference type="AlphaFoldDB" id="A0AAJ0DJW5"/>
<keyword evidence="2" id="KW-1185">Reference proteome</keyword>
<dbReference type="Proteomes" id="UP001271007">
    <property type="component" value="Unassembled WGS sequence"/>
</dbReference>
<accession>A0AAJ0DJW5</accession>
<evidence type="ECO:0008006" key="3">
    <source>
        <dbReference type="Google" id="ProtNLM"/>
    </source>
</evidence>
<protein>
    <recommendedName>
        <fullName evidence="3">Pentatricopeptide repeat domain-containing protein</fullName>
    </recommendedName>
</protein>
<organism evidence="1 2">
    <name type="scientific">Extremus antarcticus</name>
    <dbReference type="NCBI Taxonomy" id="702011"/>
    <lineage>
        <taxon>Eukaryota</taxon>
        <taxon>Fungi</taxon>
        <taxon>Dikarya</taxon>
        <taxon>Ascomycota</taxon>
        <taxon>Pezizomycotina</taxon>
        <taxon>Dothideomycetes</taxon>
        <taxon>Dothideomycetidae</taxon>
        <taxon>Mycosphaerellales</taxon>
        <taxon>Extremaceae</taxon>
        <taxon>Extremus</taxon>
    </lineage>
</organism>
<reference evidence="1" key="1">
    <citation type="submission" date="2023-04" db="EMBL/GenBank/DDBJ databases">
        <title>Black Yeasts Isolated from many extreme environments.</title>
        <authorList>
            <person name="Coleine C."/>
            <person name="Stajich J.E."/>
            <person name="Selbmann L."/>
        </authorList>
    </citation>
    <scope>NUCLEOTIDE SEQUENCE</scope>
    <source>
        <strain evidence="1">CCFEE 5312</strain>
    </source>
</reference>
<dbReference type="EMBL" id="JAWDJX010000025">
    <property type="protein sequence ID" value="KAK3051582.1"/>
    <property type="molecule type" value="Genomic_DNA"/>
</dbReference>
<evidence type="ECO:0000313" key="2">
    <source>
        <dbReference type="Proteomes" id="UP001271007"/>
    </source>
</evidence>
<sequence length="837" mass="95878">MGVAFDRWLAKPSTLHFSRQLVTPCNATRSSYSRAHWHGVPGKHARAYGSAVVVSERTAEEAREQPFLRPRPVVRAGSEAVPEEISLHVFLKASVGALRRWTPGEPFLETKDQADVNNPKTFGKLLVDNHKHLFDYTIWVEILNYRKRIHGHVGILDVWEGMRQRDVDLPLNGAEADTLWSEFTNAGARHQDKHERTVASPLSQMFEHAQDLKDRRGTYYTCLYKCIVGRCVHNIPRAAFSWHQKLVKAGMVEAGAIAGIAGDAMYAPPAHANDAFRAFAAIYKSSQERNLYDSCMDVVSKLQDDAYALHWHRLFMQHGDGPSPEMFQREDVQRIFERDQDVSLPMMRPKSADLGMYIPMTKSKRADRPPPITRASMNTIVGEVYGIKPKVISDSFCARLLATHALSLDLVLQSLSFFGIESLGPMAAREMVLRSGSPVQFSNKLRDLKHLGITMQKSAYAKLATTLAEEGKAGLWSAFVESDQHPESYDDPKIQEQLLAAFLESGDWIKAHLTLMVLTTADSVTKCRGWNRVIQHYIRERDHRSMLDTMQRIRDQGLPLTVRTLNFLWLIVLPPRQAGKSFAKRHISSLYDPLTFCTNAFIYSAERGSYAPSKMWTELLKRHGMDDRWDELRRLLLWMVHWYSETNPDYRKHLYAKGHQNRRRQRFQLWTMRQIFTPNFVKAILTWGFRHGSRRGKLHHVPTDGSELEVKETEPWAVGLVLLRKLRKQGCLIASSHVKDALVLRMWSLFGPAWSSRGMNNEARRINELPLPHYIRYANKVWPNLINTVDPSVLDETAPKQATLLVQLFGRYRSTNRRKQEYADQIPPQAVSTRTSQ</sequence>
<evidence type="ECO:0000313" key="1">
    <source>
        <dbReference type="EMBL" id="KAK3051582.1"/>
    </source>
</evidence>
<gene>
    <name evidence="1" type="ORF">LTR09_007237</name>
</gene>
<comment type="caution">
    <text evidence="1">The sequence shown here is derived from an EMBL/GenBank/DDBJ whole genome shotgun (WGS) entry which is preliminary data.</text>
</comment>
<name>A0AAJ0DJW5_9PEZI</name>
<proteinExistence type="predicted"/>